<feature type="compositionally biased region" description="Acidic residues" evidence="2">
    <location>
        <begin position="4211"/>
        <end position="4224"/>
    </location>
</feature>
<feature type="region of interest" description="Disordered" evidence="2">
    <location>
        <begin position="2391"/>
        <end position="2419"/>
    </location>
</feature>
<feature type="compositionally biased region" description="Basic and acidic residues" evidence="2">
    <location>
        <begin position="3339"/>
        <end position="3360"/>
    </location>
</feature>
<feature type="compositionally biased region" description="Polar residues" evidence="2">
    <location>
        <begin position="1451"/>
        <end position="1463"/>
    </location>
</feature>
<feature type="compositionally biased region" description="Basic and acidic residues" evidence="2">
    <location>
        <begin position="788"/>
        <end position="814"/>
    </location>
</feature>
<feature type="region of interest" description="Disordered" evidence="2">
    <location>
        <begin position="4211"/>
        <end position="4238"/>
    </location>
</feature>
<feature type="region of interest" description="Disordered" evidence="2">
    <location>
        <begin position="549"/>
        <end position="588"/>
    </location>
</feature>
<feature type="region of interest" description="Disordered" evidence="2">
    <location>
        <begin position="3264"/>
        <end position="3373"/>
    </location>
</feature>
<feature type="region of interest" description="Disordered" evidence="2">
    <location>
        <begin position="31"/>
        <end position="57"/>
    </location>
</feature>
<gene>
    <name evidence="3" type="ORF">VNO80_06789</name>
</gene>
<feature type="compositionally biased region" description="Polar residues" evidence="2">
    <location>
        <begin position="615"/>
        <end position="625"/>
    </location>
</feature>
<feature type="region of interest" description="Disordered" evidence="2">
    <location>
        <begin position="2579"/>
        <end position="2610"/>
    </location>
</feature>
<feature type="compositionally biased region" description="Polar residues" evidence="2">
    <location>
        <begin position="817"/>
        <end position="835"/>
    </location>
</feature>
<feature type="compositionally biased region" description="Basic and acidic residues" evidence="2">
    <location>
        <begin position="1674"/>
        <end position="1684"/>
    </location>
</feature>
<feature type="region of interest" description="Disordered" evidence="2">
    <location>
        <begin position="3075"/>
        <end position="3152"/>
    </location>
</feature>
<feature type="region of interest" description="Disordered" evidence="2">
    <location>
        <begin position="1124"/>
        <end position="1143"/>
    </location>
</feature>
<feature type="coiled-coil region" evidence="1">
    <location>
        <begin position="2642"/>
        <end position="2669"/>
    </location>
</feature>
<feature type="region of interest" description="Disordered" evidence="2">
    <location>
        <begin position="2697"/>
        <end position="2742"/>
    </location>
</feature>
<evidence type="ECO:0000256" key="2">
    <source>
        <dbReference type="SAM" id="MobiDB-lite"/>
    </source>
</evidence>
<feature type="region of interest" description="Disordered" evidence="2">
    <location>
        <begin position="2443"/>
        <end position="2503"/>
    </location>
</feature>
<name>A0AAN9RP56_PHACN</name>
<feature type="compositionally biased region" description="Basic and acidic residues" evidence="2">
    <location>
        <begin position="2896"/>
        <end position="2910"/>
    </location>
</feature>
<feature type="compositionally biased region" description="Basic and acidic residues" evidence="2">
    <location>
        <begin position="1124"/>
        <end position="1134"/>
    </location>
</feature>
<feature type="compositionally biased region" description="Basic and acidic residues" evidence="2">
    <location>
        <begin position="4408"/>
        <end position="4417"/>
    </location>
</feature>
<feature type="region of interest" description="Disordered" evidence="2">
    <location>
        <begin position="3508"/>
        <end position="3559"/>
    </location>
</feature>
<feature type="compositionally biased region" description="Basic and acidic residues" evidence="2">
    <location>
        <begin position="41"/>
        <end position="56"/>
    </location>
</feature>
<feature type="region of interest" description="Disordered" evidence="2">
    <location>
        <begin position="3421"/>
        <end position="3472"/>
    </location>
</feature>
<proteinExistence type="predicted"/>
<reference evidence="3 4" key="1">
    <citation type="submission" date="2024-01" db="EMBL/GenBank/DDBJ databases">
        <title>The genomes of 5 underutilized Papilionoideae crops provide insights into root nodulation and disease resistanc.</title>
        <authorList>
            <person name="Jiang F."/>
        </authorList>
    </citation>
    <scope>NUCLEOTIDE SEQUENCE [LARGE SCALE GENOMIC DNA]</scope>
    <source>
        <strain evidence="3">JINMINGXINNONG_FW02</strain>
        <tissue evidence="3">Leaves</tissue>
    </source>
</reference>
<feature type="compositionally biased region" description="Basic and acidic residues" evidence="2">
    <location>
        <begin position="3671"/>
        <end position="3708"/>
    </location>
</feature>
<feature type="compositionally biased region" description="Basic and acidic residues" evidence="2">
    <location>
        <begin position="1200"/>
        <end position="1232"/>
    </location>
</feature>
<feature type="compositionally biased region" description="Basic and acidic residues" evidence="2">
    <location>
        <begin position="2190"/>
        <end position="2206"/>
    </location>
</feature>
<evidence type="ECO:0000256" key="1">
    <source>
        <dbReference type="SAM" id="Coils"/>
    </source>
</evidence>
<feature type="region of interest" description="Disordered" evidence="2">
    <location>
        <begin position="228"/>
        <end position="314"/>
    </location>
</feature>
<feature type="compositionally biased region" description="Polar residues" evidence="2">
    <location>
        <begin position="1546"/>
        <end position="1564"/>
    </location>
</feature>
<feature type="compositionally biased region" description="Basic and acidic residues" evidence="2">
    <location>
        <begin position="2579"/>
        <end position="2589"/>
    </location>
</feature>
<feature type="region of interest" description="Disordered" evidence="2">
    <location>
        <begin position="4443"/>
        <end position="4488"/>
    </location>
</feature>
<feature type="region of interest" description="Disordered" evidence="2">
    <location>
        <begin position="690"/>
        <end position="835"/>
    </location>
</feature>
<feature type="region of interest" description="Disordered" evidence="2">
    <location>
        <begin position="2164"/>
        <end position="2213"/>
    </location>
</feature>
<feature type="compositionally biased region" description="Basic and acidic residues" evidence="2">
    <location>
        <begin position="3280"/>
        <end position="3290"/>
    </location>
</feature>
<evidence type="ECO:0000313" key="4">
    <source>
        <dbReference type="Proteomes" id="UP001374584"/>
    </source>
</evidence>
<feature type="compositionally biased region" description="Basic and acidic residues" evidence="2">
    <location>
        <begin position="2070"/>
        <end position="2086"/>
    </location>
</feature>
<feature type="compositionally biased region" description="Polar residues" evidence="2">
    <location>
        <begin position="3810"/>
        <end position="3829"/>
    </location>
</feature>
<feature type="compositionally biased region" description="Basic and acidic residues" evidence="2">
    <location>
        <begin position="3546"/>
        <end position="3559"/>
    </location>
</feature>
<feature type="compositionally biased region" description="Polar residues" evidence="2">
    <location>
        <begin position="2714"/>
        <end position="2729"/>
    </location>
</feature>
<feature type="region of interest" description="Disordered" evidence="2">
    <location>
        <begin position="1451"/>
        <end position="1477"/>
    </location>
</feature>
<feature type="compositionally biased region" description="Basic and acidic residues" evidence="2">
    <location>
        <begin position="2302"/>
        <end position="2316"/>
    </location>
</feature>
<feature type="region of interest" description="Disordered" evidence="2">
    <location>
        <begin position="78"/>
        <end position="97"/>
    </location>
</feature>
<feature type="compositionally biased region" description="Basic and acidic residues" evidence="2">
    <location>
        <begin position="1837"/>
        <end position="1847"/>
    </location>
</feature>
<keyword evidence="1" id="KW-0175">Coiled coil</keyword>
<feature type="compositionally biased region" description="Basic and acidic residues" evidence="2">
    <location>
        <begin position="3421"/>
        <end position="3457"/>
    </location>
</feature>
<feature type="compositionally biased region" description="Basic and acidic residues" evidence="2">
    <location>
        <begin position="4454"/>
        <end position="4465"/>
    </location>
</feature>
<protein>
    <submittedName>
        <fullName evidence="3">Uncharacterized protein</fullName>
    </submittedName>
</protein>
<sequence length="4527" mass="509758">MHQESSEVCVGSEKQAEVPLNWLKQRDSEGLVMRESIPKSSIEEQGKVPGEHEHEPMSTIPELAINHSGMAEKICEEETYNEEEESTEMDYDKSCRPENELGQRSKALEAIDQTQFTGKDTAVNEHADHHSEVPSMENVITKHSISEEKLPAESSIKSNYEEEPLEKILELYSVDNSEIKIDGKVMPEKAIDINKATEVELKIYKTKSVPADGTLKTLSTTECIGAEELENKNEGKFTHEKAKEMEAATEMQLLESATADSPPENKDQPAVSTSEFVKGHTDEISQQQTHKNDETSVIDTEKSRAEPEGAEKLDKEAKAIEEAIKTQLLNTETERLLPEEEVQPRLPTPDIVQQDTDQIIKQQPLNQDQPDLVDNAKSCIEEKELDRLSTVIETLFSAELVGSKTVERCQEDIKPEAQLAVTYANEEQTQQHEFNTKKAIPEEEACQLTAENEPKSEPQIVAQNNETTCIKHLYLDGETAEINPTNDTVEQEITMSYTKEKLDNKKINLEEVQRTVKETKLQLQDTTTESVSKEEPIQPIARAELVRTEAHDESSPEEIQPEANVTEKSNKEVQTSHVTEKEGIWGDNGKCSQVEEAKTIEEPTKMQLQEEEVQTRSPNPASVQGDTNQIWQQEALYIDESEVNDNAKQGCIPKIAQDIKLTIAQETEKEETKDNVGILTEKLDNKDASDIRLQEGTDAKKLTDMEIPKSETEGVSKDEAQQPITNTVLVGTEVVDEGSHEVKESEAGVEVLSNKEEQRPEYVTEGTVEINTTSYTNENEEVPTCPVSEKEGIENDRNLSKEEESKGVEEETKMQKQKSPTPSFVKGDTNQKPQQETLYINSEVFDNAKQWCIPPIELDKKTTVVQETSNPETKDKVRIVAENLDHKDATEFKAEEGTYAQQSTDVETLKSEREGMPIDEAQQPIANAVSVGSEALDESSQEEIPPQAYVKEKPNIEVQTPEYVTEEVVEINTTKYTEKEEVPKSQVKEREKIADKFNQEKVEGIEEATKMQLLEEEVQIRSCTLASVQGDTNQMPQQETLRANESEVIQNATIVQETEVSERKDNAIRLIENSDKDASEITAEEGIDAKQLTHLEMTKSETEGIQDDRKFNRREKEKRIEEVTEMQTPHKEVHTTSPTPAFVKSHTDKTQQQKAFHLNESNVIATAKQSCIPEFEHDRYSAAVQGIEVFETKHNVDRVMENSDKEETKIRENEKTEAKQLKESSQQDKQLKADITVKSNKKVKTPEYVTEEKDKNPTDHANEKEGIKDILNREEKAKLIEETTKTHSEEEEVQTRSHPHVFVKGDTNQIPHQETMHVDESEVIDNAKLSYIQEIELDGEAIVVQILLIYCSQLPLFTSSTDNPDDVSVSTTATILMPLAAARRLCPPPPAARVPEDEAMQPISNAVLVRTEAVEQSKQDTQPKADVTDKSNREVLIKKFVTEETAEINTNNYTEEQDTVQTSHAKEQEGTMDDEKLHEEEAKGIEEKTKTQLPEEEFQTSSPIPAFIQGDTGQTSQQDTVNIDESEVLDNDKQSCIPDELDEKSTVVQETNNPETKDNVSTGEENLDNKDAIEVRADEGTYVKQLTNVEIPKSETKGVPKGEPLQPIANIVLFRTETVEEGTQQGIQPQADVKQKSNKDVKTPEYVTTETIEKNTTNYNKEQEKVPSNPAEEEGIKNKFNHKEEAKGIEEATKIQSLEEEFQTKSPTPIFIQGDNNQVPYQETLPVDGSEVIDNAKQSCIPEIELDGNSIVVQETEKPETKNNVNIITRNFDDKDASEIRAEEESYDKQVTELERSKSLTEDVPENEYPTPIAIAVVVGAETVNDSNQEQIPLEDGTEKKSKKGEQTPKYVAEDTPQIKTNDYPDEHDKDQTSHAKVKEGIDDEENSVQMEKTQAIAESSKMHLPHEEDQTTSPTPAFVQGNTEQISQHELRHVDESEVIDYVKSCIPEIELERKSTTTQETEKPETKDNISKVKENLGTTDATKIRAEEETDSKTLADFKTHKSEIEDQVRQPIAIAVAVVTDTVDNTKEEQIQLEEDVREKQPTEEKQSPPHVTEDTAEINTTSYTDQHDKVQTSDAEVKQGIEDDENFGPQEEAKAIAESSKMWLPKEEVQTISPTPAFVQVDTEQISQQELLYVDESEVIDYVKQSCIPEIELERKSTIAQETEETETKDNIRKVTENLGTTDASKIRAEEETDSKTSADFKKHKSKFKEDQVRQPIAIAVAVVTDTVDDTKEEQIQLEEDIREKKPTEEEQTTQNIAEDAAKINTTSYTDQHDKVQTPDAEVKQGIEDAENFGPQEEAKDMAESRKMQLPKEEVQTILPTSAFVQVDTEQISQQELLYVDESEVIDYVKQSCIPEIELERKSSIAQESEKPKIKDNISKVAENLATTDASKIRAQEEKDSKTSADFKKQNSEFKDDQIHQSIAIAVAVVTETVDESKEEHIQLEEDITEEKSNKEEQTPHYATEDTSEINTTSYTDQHDKVQTSDAEVKHGIEDDENFGPLEECKAIAESSKIQLPKEEVQTTSPSAAFVLGDSEQFSQQELLQADESEVIDYVKQSCIPEIEVERKSTIVQETEKPETKDNISKVTGNLDTTDASKIRGEEETDSKTLADFKMQKSEIKEIVPEDEVRKSIAIAVAVVTKTVDDSKQELIQLEEDITEEKSIKEEQTPQYIAEDTAEVNTTSYYYEHDKLQTSNPEIKGSEDDERFGQQQEAKTIAETNKTQFPKEEVQTRSPSPEFFQHHTDKIWQQELLQLDQSEVTDYVKQSCIPEIELDRKCTIAQETEKPETKDNISNVTDNLSTNYGSKIRAEEETDFKKLADLKMPKSEIAEDELLKPITIGVVLGTKTVDDSNQEQIHLEEDITEKKSNIEEQTPQYVDEDTAGINTNNYTDEHDKVQTSDAEVKERIEDDEKFGQQEEAKGIKETSKIKLLEKEVQTRSPTTAFVQGSTDQILQQELLHVDDESEVIDYMKQSSLQEIQLNRKSTVVQETEKPDTKDNVGIVTEKLGTTDACKIREEKGTDGKKVADLMMPKSEIEEDEVPQPIAVAAVFRTETVDDINEKQIQLKEEITEKKSNKEQSPQYVAEDTAEINTNSYTDEHDKVQTSHAKVNQGIEGFGQEEEASSLEERNKMKLPKEEVQITSPTPALVQGDTDQILQQELLHIDKSEVIDYVKQSSIPEIELDRKFTTVQETEKPETKNNVSIVIENLGTNDAREIGEKEETNAKNLADLKMAESEIEGVPKDETLKPRASAVLLGTKAVEKSSQQDIQLEGEVADKSIKEVHNQEYNNEESVEINVHNDAEEKDKNPTSNAEEKEWTSHAEEKEGIEDIFNQEEKEKVIEEATKTHSAEEEIQTRSPPPAFVKGDTNQIPHQETLHVNESEVIDNAKLSCIPEIELHEKAIVVQKTEKLETKDNFDGVTENLDKDESENRAEEGIDAKQLTDLEMPKSETEGVPEDESLEPIPDTVFVENEAVIVSQEKRQPQQEFIKKFNKEVQTPKYFTDDSAKIKTINDTEEQEDSAEIETTNDTEEQEEDPPCQPKEKSGIKDDGKFEEKGIEEATKTQLQDKDIRTTLPIHTLIQCDFDQILQIQTLRDDESKAIGNAKKSCTQEVELDRESSIVEEPETKDNVNIVKQEQAHNQSKTSSIQRAITHNITAEGLFTSESNREIGDDVRTDEQKTVKSSSRENLDNKNASEPEDKALQTRSYSSSIGNEGLDESSPEERQTEAEFTENFNKDVQTPLRDTRVTAQTNSATYPDKQQEAPASHANEKLGIQDEGKFDQEEAEGIEESIEKQLPEEEIQYTLPTPTSVQGDIDKMSQQQTPHDDEIEAIDNGKSCMTEFELDRKSKVVEEPKPETKANVDLVKEEKAGHQSEESSVAEDKGMQTMSSTTSVKNYASNECCQEEIQPREEYVETHIKEVKTPYYEFDMQKHTPEAFGVQEDACQITAKNEQKLKSQLAPPNKETTFVDNLYSDGEIAKTNPINDIDKEVNPKSRTMEKSMIHDDSKFNEVEAKGIEEMTKIKLLDTATDSPPEEVQSKLPAPATVQGDTDQILQHQILPGDASDTIDNDMRCIPENKLDRMSTVVEEPETKANINIVEEEQSDKQSQEPSMQSLITEYITAEGHLASESNSKLSYDMNEQKTVNLQVVENLGITYGSKMTAEEVTDAKQPTGVEVEKTKNEGVLDFKAKTLTNAELVENETLDETNQEEMQPEEEFSGTYSKGKQTPQSSMENVITKHINSEGKEITEISTKSSYDEEEQEQVINTYTIENSEIKDGRKIMLEEASDIKEATDEPVDRAISIISPISSVRIGIVDESIQEKIQKEVQPTVINTTEEQKPENDFVRNTEVLEEFDLKKVPGNTCVENEEKVEVQSEANNQKTIKKHPNLEKPETAEISPSDTKELGKESEVANLGGVSESISLDITEHIDMGKLETQEAENAISGNTKDDKAGDEFEKISPSSSVEVITRDSQDTGTKVLHKKSNSILSGVGSKVKHSISKVKKVITGKSSRPKTPPSSK</sequence>
<feature type="region of interest" description="Disordered" evidence="2">
    <location>
        <begin position="1823"/>
        <end position="1920"/>
    </location>
</feature>
<feature type="compositionally biased region" description="Basic and acidic residues" evidence="2">
    <location>
        <begin position="3853"/>
        <end position="3890"/>
    </location>
</feature>
<feature type="region of interest" description="Disordered" evidence="2">
    <location>
        <begin position="2234"/>
        <end position="2316"/>
    </location>
</feature>
<keyword evidence="4" id="KW-1185">Reference proteome</keyword>
<feature type="compositionally biased region" description="Basic and acidic residues" evidence="2">
    <location>
        <begin position="229"/>
        <end position="246"/>
    </location>
</feature>
<feature type="compositionally biased region" description="Basic and acidic residues" evidence="2">
    <location>
        <begin position="2396"/>
        <end position="2419"/>
    </location>
</feature>
<feature type="compositionally biased region" description="Basic and acidic residues" evidence="2">
    <location>
        <begin position="1955"/>
        <end position="1977"/>
    </location>
</feature>
<dbReference type="EMBL" id="JAYMYR010000003">
    <property type="protein sequence ID" value="KAK7373383.1"/>
    <property type="molecule type" value="Genomic_DNA"/>
</dbReference>
<feature type="compositionally biased region" description="Basic and acidic residues" evidence="2">
    <location>
        <begin position="1901"/>
        <end position="1910"/>
    </location>
</feature>
<feature type="compositionally biased region" description="Basic and acidic residues" evidence="2">
    <location>
        <begin position="753"/>
        <end position="762"/>
    </location>
</feature>
<dbReference type="Proteomes" id="UP001374584">
    <property type="component" value="Unassembled WGS sequence"/>
</dbReference>
<feature type="region of interest" description="Disordered" evidence="2">
    <location>
        <begin position="3853"/>
        <end position="3899"/>
    </location>
</feature>
<feature type="region of interest" description="Disordered" evidence="2">
    <location>
        <begin position="3668"/>
        <end position="3831"/>
    </location>
</feature>
<feature type="compositionally biased region" description="Basic and acidic residues" evidence="2">
    <location>
        <begin position="2865"/>
        <end position="2875"/>
    </location>
</feature>
<feature type="region of interest" description="Disordered" evidence="2">
    <location>
        <begin position="1778"/>
        <end position="1807"/>
    </location>
</feature>
<feature type="region of interest" description="Disordered" evidence="2">
    <location>
        <begin position="602"/>
        <end position="625"/>
    </location>
</feature>
<feature type="region of interest" description="Disordered" evidence="2">
    <location>
        <begin position="4375"/>
        <end position="4425"/>
    </location>
</feature>
<feature type="region of interest" description="Disordered" evidence="2">
    <location>
        <begin position="1622"/>
        <end position="1684"/>
    </location>
</feature>
<feature type="region of interest" description="Disordered" evidence="2">
    <location>
        <begin position="2024"/>
        <end position="2101"/>
    </location>
</feature>
<feature type="compositionally biased region" description="Basic and acidic residues" evidence="2">
    <location>
        <begin position="2600"/>
        <end position="2610"/>
    </location>
</feature>
<feature type="region of interest" description="Disordered" evidence="2">
    <location>
        <begin position="2865"/>
        <end position="2910"/>
    </location>
</feature>
<feature type="compositionally biased region" description="Polar residues" evidence="2">
    <location>
        <begin position="2590"/>
        <end position="2599"/>
    </location>
</feature>
<feature type="compositionally biased region" description="Basic and acidic residues" evidence="2">
    <location>
        <begin position="2276"/>
        <end position="2292"/>
    </location>
</feature>
<organism evidence="3 4">
    <name type="scientific">Phaseolus coccineus</name>
    <name type="common">Scarlet runner bean</name>
    <name type="synonym">Phaseolus multiflorus</name>
    <dbReference type="NCBI Taxonomy" id="3886"/>
    <lineage>
        <taxon>Eukaryota</taxon>
        <taxon>Viridiplantae</taxon>
        <taxon>Streptophyta</taxon>
        <taxon>Embryophyta</taxon>
        <taxon>Tracheophyta</taxon>
        <taxon>Spermatophyta</taxon>
        <taxon>Magnoliopsida</taxon>
        <taxon>eudicotyledons</taxon>
        <taxon>Gunneridae</taxon>
        <taxon>Pentapetalae</taxon>
        <taxon>rosids</taxon>
        <taxon>fabids</taxon>
        <taxon>Fabales</taxon>
        <taxon>Fabaceae</taxon>
        <taxon>Papilionoideae</taxon>
        <taxon>50 kb inversion clade</taxon>
        <taxon>NPAAA clade</taxon>
        <taxon>indigoferoid/millettioid clade</taxon>
        <taxon>Phaseoleae</taxon>
        <taxon>Phaseolus</taxon>
    </lineage>
</organism>
<feature type="compositionally biased region" description="Basic and acidic residues" evidence="2">
    <location>
        <begin position="3131"/>
        <end position="3144"/>
    </location>
</feature>
<feature type="compositionally biased region" description="Basic and acidic residues" evidence="2">
    <location>
        <begin position="2028"/>
        <end position="2058"/>
    </location>
</feature>
<feature type="compositionally biased region" description="Basic and acidic residues" evidence="2">
    <location>
        <begin position="737"/>
        <end position="746"/>
    </location>
</feature>
<feature type="compositionally biased region" description="Basic and acidic residues" evidence="2">
    <location>
        <begin position="1464"/>
        <end position="1477"/>
    </location>
</feature>
<feature type="compositionally biased region" description="Basic and acidic residues" evidence="2">
    <location>
        <begin position="1778"/>
        <end position="1801"/>
    </location>
</feature>
<feature type="region of interest" description="Disordered" evidence="2">
    <location>
        <begin position="1955"/>
        <end position="1995"/>
    </location>
</feature>
<feature type="compositionally biased region" description="Basic and acidic residues" evidence="2">
    <location>
        <begin position="3508"/>
        <end position="3518"/>
    </location>
</feature>
<feature type="compositionally biased region" description="Basic and acidic residues" evidence="2">
    <location>
        <begin position="2482"/>
        <end position="2498"/>
    </location>
</feature>
<feature type="coiled-coil region" evidence="1">
    <location>
        <begin position="502"/>
        <end position="529"/>
    </location>
</feature>
<feature type="compositionally biased region" description="Basic and acidic residues" evidence="2">
    <location>
        <begin position="3303"/>
        <end position="3330"/>
    </location>
</feature>
<feature type="compositionally biased region" description="Basic and acidic residues" evidence="2">
    <location>
        <begin position="1863"/>
        <end position="1881"/>
    </location>
</feature>
<feature type="compositionally biased region" description="Basic and acidic residues" evidence="2">
    <location>
        <begin position="3774"/>
        <end position="3788"/>
    </location>
</feature>
<feature type="compositionally biased region" description="Basic and acidic residues" evidence="2">
    <location>
        <begin position="290"/>
        <end position="314"/>
    </location>
</feature>
<accession>A0AAN9RP56</accession>
<feature type="compositionally biased region" description="Basic and acidic residues" evidence="2">
    <location>
        <begin position="690"/>
        <end position="720"/>
    </location>
</feature>
<feature type="compositionally biased region" description="Basic and acidic residues" evidence="2">
    <location>
        <begin position="2234"/>
        <end position="2254"/>
    </location>
</feature>
<feature type="compositionally biased region" description="Basic and acidic residues" evidence="2">
    <location>
        <begin position="2443"/>
        <end position="2464"/>
    </location>
</feature>
<feature type="compositionally biased region" description="Polar residues" evidence="2">
    <location>
        <begin position="3709"/>
        <end position="3718"/>
    </location>
</feature>
<feature type="region of interest" description="Disordered" evidence="2">
    <location>
        <begin position="1200"/>
        <end position="1238"/>
    </location>
</feature>
<feature type="compositionally biased region" description="Basic and acidic residues" evidence="2">
    <location>
        <begin position="2171"/>
        <end position="2181"/>
    </location>
</feature>
<feature type="region of interest" description="Disordered" evidence="2">
    <location>
        <begin position="4506"/>
        <end position="4527"/>
    </location>
</feature>
<feature type="compositionally biased region" description="Basic and acidic residues" evidence="2">
    <location>
        <begin position="1985"/>
        <end position="1995"/>
    </location>
</feature>
<feature type="region of interest" description="Disordered" evidence="2">
    <location>
        <begin position="1529"/>
        <end position="1571"/>
    </location>
</feature>
<feature type="compositionally biased region" description="Polar residues" evidence="2">
    <location>
        <begin position="1646"/>
        <end position="1660"/>
    </location>
</feature>
<feature type="compositionally biased region" description="Polar residues" evidence="2">
    <location>
        <begin position="4226"/>
        <end position="4238"/>
    </location>
</feature>
<comment type="caution">
    <text evidence="3">The sequence shown here is derived from an EMBL/GenBank/DDBJ whole genome shotgun (WGS) entry which is preliminary data.</text>
</comment>
<feature type="compositionally biased region" description="Basic and acidic residues" evidence="2">
    <location>
        <begin position="1633"/>
        <end position="1643"/>
    </location>
</feature>
<evidence type="ECO:0000313" key="3">
    <source>
        <dbReference type="EMBL" id="KAK7373383.1"/>
    </source>
</evidence>
<feature type="compositionally biased region" description="Acidic residues" evidence="2">
    <location>
        <begin position="3519"/>
        <end position="3542"/>
    </location>
</feature>
<feature type="compositionally biased region" description="Acidic residues" evidence="2">
    <location>
        <begin position="78"/>
        <end position="89"/>
    </location>
</feature>